<keyword evidence="4" id="KW-0768">Sushi</keyword>
<evidence type="ECO:0000313" key="7">
    <source>
        <dbReference type="Proteomes" id="UP001164746"/>
    </source>
</evidence>
<name>A0ABY7FLS0_MYAAR</name>
<reference evidence="6" key="1">
    <citation type="submission" date="2022-11" db="EMBL/GenBank/DDBJ databases">
        <title>Centuries of genome instability and evolution in soft-shell clam transmissible cancer (bioRxiv).</title>
        <authorList>
            <person name="Hart S.F.M."/>
            <person name="Yonemitsu M.A."/>
            <person name="Giersch R.M."/>
            <person name="Beal B.F."/>
            <person name="Arriagada G."/>
            <person name="Davis B.W."/>
            <person name="Ostrander E.A."/>
            <person name="Goff S.P."/>
            <person name="Metzger M.J."/>
        </authorList>
    </citation>
    <scope>NUCLEOTIDE SEQUENCE</scope>
    <source>
        <strain evidence="6">MELC-2E11</strain>
        <tissue evidence="6">Siphon/mantle</tissue>
    </source>
</reference>
<dbReference type="PANTHER" id="PTHR45656">
    <property type="entry name" value="PROTEIN CBR-CLEC-78"/>
    <property type="match status" value="1"/>
</dbReference>
<keyword evidence="7" id="KW-1185">Reference proteome</keyword>
<dbReference type="InterPro" id="IPR035976">
    <property type="entry name" value="Sushi/SCR/CCP_sf"/>
</dbReference>
<dbReference type="PROSITE" id="PS50923">
    <property type="entry name" value="SUSHI"/>
    <property type="match status" value="2"/>
</dbReference>
<feature type="disulfide bond" evidence="4">
    <location>
        <begin position="49"/>
        <end position="92"/>
    </location>
</feature>
<protein>
    <submittedName>
        <fullName evidence="6">LYAM3-like protein</fullName>
    </submittedName>
</protein>
<dbReference type="EMBL" id="CP111022">
    <property type="protein sequence ID" value="WAR20171.1"/>
    <property type="molecule type" value="Genomic_DNA"/>
</dbReference>
<evidence type="ECO:0000256" key="3">
    <source>
        <dbReference type="ARBA" id="ARBA00023157"/>
    </source>
</evidence>
<evidence type="ECO:0000313" key="6">
    <source>
        <dbReference type="EMBL" id="WAR20171.1"/>
    </source>
</evidence>
<feature type="disulfide bond" evidence="4">
    <location>
        <begin position="135"/>
        <end position="162"/>
    </location>
</feature>
<keyword evidence="1" id="KW-0732">Signal</keyword>
<comment type="caution">
    <text evidence="4">Lacks conserved residue(s) required for the propagation of feature annotation.</text>
</comment>
<accession>A0ABY7FLS0</accession>
<dbReference type="SUPFAM" id="SSF57535">
    <property type="entry name" value="Complement control module/SCR domain"/>
    <property type="match status" value="2"/>
</dbReference>
<dbReference type="Pfam" id="PF00084">
    <property type="entry name" value="Sushi"/>
    <property type="match status" value="2"/>
</dbReference>
<dbReference type="InterPro" id="IPR051277">
    <property type="entry name" value="SEZ6_CSMD_C4BPB_Regulators"/>
</dbReference>
<dbReference type="SMART" id="SM00032">
    <property type="entry name" value="CCP"/>
    <property type="match status" value="2"/>
</dbReference>
<feature type="non-terminal residue" evidence="6">
    <location>
        <position position="1"/>
    </location>
</feature>
<dbReference type="InterPro" id="IPR000436">
    <property type="entry name" value="Sushi_SCR_CCP_dom"/>
</dbReference>
<evidence type="ECO:0000256" key="1">
    <source>
        <dbReference type="ARBA" id="ARBA00022729"/>
    </source>
</evidence>
<keyword evidence="3 4" id="KW-1015">Disulfide bond</keyword>
<organism evidence="6 7">
    <name type="scientific">Mya arenaria</name>
    <name type="common">Soft-shell clam</name>
    <dbReference type="NCBI Taxonomy" id="6604"/>
    <lineage>
        <taxon>Eukaryota</taxon>
        <taxon>Metazoa</taxon>
        <taxon>Spiralia</taxon>
        <taxon>Lophotrochozoa</taxon>
        <taxon>Mollusca</taxon>
        <taxon>Bivalvia</taxon>
        <taxon>Autobranchia</taxon>
        <taxon>Heteroconchia</taxon>
        <taxon>Euheterodonta</taxon>
        <taxon>Imparidentia</taxon>
        <taxon>Neoheterodontei</taxon>
        <taxon>Myida</taxon>
        <taxon>Myoidea</taxon>
        <taxon>Myidae</taxon>
        <taxon>Mya</taxon>
    </lineage>
</organism>
<dbReference type="Proteomes" id="UP001164746">
    <property type="component" value="Chromosome 11"/>
</dbReference>
<keyword evidence="2" id="KW-0677">Repeat</keyword>
<dbReference type="PANTHER" id="PTHR45656:SF4">
    <property type="entry name" value="PROTEIN CBR-CLEC-78"/>
    <property type="match status" value="1"/>
</dbReference>
<evidence type="ECO:0000256" key="2">
    <source>
        <dbReference type="ARBA" id="ARBA00022737"/>
    </source>
</evidence>
<dbReference type="CDD" id="cd00033">
    <property type="entry name" value="CCP"/>
    <property type="match status" value="1"/>
</dbReference>
<proteinExistence type="predicted"/>
<gene>
    <name evidence="6" type="ORF">MAR_002009</name>
</gene>
<feature type="domain" description="Sushi" evidence="5">
    <location>
        <begin position="47"/>
        <end position="105"/>
    </location>
</feature>
<sequence>MGRTETTEALTCSGGCHFSHCSFYAYCGIMKYMTITVLLNAITCVFCDCGSLPVVENSSNNAAVQGTYPVDYAVRFTCNVGHKPDGNVVTDCGGGGWQGELHCREVYCPAITAPDNGRILGAPSYKVGSYITFECNEGYELKGTSLLLCRTDLQFDKSPPVCEVKMCPEFESVENGTTFQEPDGGIEHDYGSVIEVTCNSGYILH</sequence>
<evidence type="ECO:0000256" key="4">
    <source>
        <dbReference type="PROSITE-ProRule" id="PRU00302"/>
    </source>
</evidence>
<evidence type="ECO:0000259" key="5">
    <source>
        <dbReference type="PROSITE" id="PS50923"/>
    </source>
</evidence>
<feature type="domain" description="Sushi" evidence="5">
    <location>
        <begin position="106"/>
        <end position="164"/>
    </location>
</feature>
<dbReference type="Gene3D" id="2.10.70.10">
    <property type="entry name" value="Complement Module, domain 1"/>
    <property type="match status" value="3"/>
</dbReference>